<dbReference type="PANTHER" id="PTHR12526:SF510">
    <property type="entry name" value="D-INOSITOL 3-PHOSPHATE GLYCOSYLTRANSFERASE"/>
    <property type="match status" value="1"/>
</dbReference>
<evidence type="ECO:0000259" key="3">
    <source>
        <dbReference type="Pfam" id="PF00534"/>
    </source>
</evidence>
<dbReference type="CDD" id="cd03801">
    <property type="entry name" value="GT4_PimA-like"/>
    <property type="match status" value="1"/>
</dbReference>
<organism evidence="4 5">
    <name type="scientific">Agrococcus sediminis</name>
    <dbReference type="NCBI Taxonomy" id="2599924"/>
    <lineage>
        <taxon>Bacteria</taxon>
        <taxon>Bacillati</taxon>
        <taxon>Actinomycetota</taxon>
        <taxon>Actinomycetes</taxon>
        <taxon>Micrococcales</taxon>
        <taxon>Microbacteriaceae</taxon>
        <taxon>Agrococcus</taxon>
    </lineage>
</organism>
<keyword evidence="2 4" id="KW-0808">Transferase</keyword>
<dbReference type="Gene3D" id="3.40.50.2000">
    <property type="entry name" value="Glycogen Phosphorylase B"/>
    <property type="match status" value="3"/>
</dbReference>
<dbReference type="AlphaFoldDB" id="A0A5M8QDK0"/>
<accession>A0A5M8QDK0</accession>
<dbReference type="EMBL" id="VOIR01000014">
    <property type="protein sequence ID" value="KAA6433034.1"/>
    <property type="molecule type" value="Genomic_DNA"/>
</dbReference>
<comment type="caution">
    <text evidence="4">The sequence shown here is derived from an EMBL/GenBank/DDBJ whole genome shotgun (WGS) entry which is preliminary data.</text>
</comment>
<keyword evidence="5" id="KW-1185">Reference proteome</keyword>
<dbReference type="InterPro" id="IPR001296">
    <property type="entry name" value="Glyco_trans_1"/>
</dbReference>
<dbReference type="Proteomes" id="UP000323221">
    <property type="component" value="Unassembled WGS sequence"/>
</dbReference>
<dbReference type="RefSeq" id="WP_146356815.1">
    <property type="nucleotide sequence ID" value="NZ_VOIR01000014.1"/>
</dbReference>
<dbReference type="OrthoDB" id="9771846at2"/>
<dbReference type="GO" id="GO:0016757">
    <property type="term" value="F:glycosyltransferase activity"/>
    <property type="evidence" value="ECO:0007669"/>
    <property type="project" value="UniProtKB-KW"/>
</dbReference>
<gene>
    <name evidence="4" type="ORF">FQ330_08745</name>
</gene>
<evidence type="ECO:0000256" key="2">
    <source>
        <dbReference type="ARBA" id="ARBA00022679"/>
    </source>
</evidence>
<sequence>MTRLRILVGAYACGPSDEPEASAGWAFATAAAATHDVWVITRRRFAPAIAEALAADRELARHLHVVAIDLPERVMARKRRPRDLYWYYALWQAKLARTAVRLHARHRFDVAHHVTFANDWLPCGLTALRDVPLVWGPVGGATRIPVWRLRRWLGARGVATEVVRTVATTLPRAVFGDGTARRAALVVAQNGDVARRFRRARRVVVEPNAALDLTALPARARREPEGRMREAVAVGRLIPLKGVSIALAALARPAASHWRLTLYGEGPLRRALEAEAERLGLGDRVRFAGHVPRREALEAMARADALLFPSMHDQAGWAVAEASSMGTPVVCLPLGGPPLLAQPNGFVASLEGDVVASVVEQLALAGDATGVPHERWSRERLAPLVDGWYRGAASPARHRPVRVLESVKAIRPTTNPYLAQLLAELDGRPDAAVETFSYPRALLGRYDVFHVHWPEVLFGGHRTPGRLARRSLTTLLLARLTLTRTPIVRTWHNTERPQELSRWDHALLDAVDQRTTGVIRLNETTAVPLRVPVHTIPHAHFRDWFGEHETLPATPGRLVSVGLIRRYKGTEQLLRAFRECRTPGATLAIAGRPTSDDLARTLEELAAGDDRIELSLRFLDDADFVRAITGASLVVLPYLHMHNSSAALAGLSLDRPVLVPDNAVNRALADEVGPGWVHRFEGTLTGAAIDAALAELAAHPPEEPPRLAARTWSSSAEAHVEAFRTAAGLR</sequence>
<evidence type="ECO:0000313" key="4">
    <source>
        <dbReference type="EMBL" id="KAA6433034.1"/>
    </source>
</evidence>
<feature type="domain" description="Glycosyl transferase family 1" evidence="3">
    <location>
        <begin position="229"/>
        <end position="343"/>
    </location>
</feature>
<evidence type="ECO:0000313" key="5">
    <source>
        <dbReference type="Proteomes" id="UP000323221"/>
    </source>
</evidence>
<evidence type="ECO:0000256" key="1">
    <source>
        <dbReference type="ARBA" id="ARBA00022676"/>
    </source>
</evidence>
<keyword evidence="1" id="KW-0328">Glycosyltransferase</keyword>
<dbReference type="Pfam" id="PF00534">
    <property type="entry name" value="Glycos_transf_1"/>
    <property type="match status" value="1"/>
</dbReference>
<dbReference type="SUPFAM" id="SSF53756">
    <property type="entry name" value="UDP-Glycosyltransferase/glycogen phosphorylase"/>
    <property type="match status" value="2"/>
</dbReference>
<name>A0A5M8QDK0_9MICO</name>
<reference evidence="4 5" key="1">
    <citation type="submission" date="2019-08" db="EMBL/GenBank/DDBJ databases">
        <title>Agrococcus lahaulensis sp. nov., isolated from a cold desert of the Indian Himalayas.</title>
        <authorList>
            <person name="Qu J.H."/>
        </authorList>
    </citation>
    <scope>NUCLEOTIDE SEQUENCE [LARGE SCALE GENOMIC DNA]</scope>
    <source>
        <strain evidence="4 5">NS18</strain>
    </source>
</reference>
<proteinExistence type="predicted"/>
<protein>
    <submittedName>
        <fullName evidence="4">Glycosyltransferase</fullName>
    </submittedName>
</protein>
<dbReference type="PANTHER" id="PTHR12526">
    <property type="entry name" value="GLYCOSYLTRANSFERASE"/>
    <property type="match status" value="1"/>
</dbReference>